<dbReference type="GeneID" id="79301947"/>
<evidence type="ECO:0000259" key="2">
    <source>
        <dbReference type="Pfam" id="PF26070"/>
    </source>
</evidence>
<name>A0ABD5WPL7_9EURY</name>
<reference evidence="3 4" key="1">
    <citation type="journal article" date="2019" name="Int. J. Syst. Evol. Microbiol.">
        <title>The Global Catalogue of Microorganisms (GCM) 10K type strain sequencing project: providing services to taxonomists for standard genome sequencing and annotation.</title>
        <authorList>
            <consortium name="The Broad Institute Genomics Platform"/>
            <consortium name="The Broad Institute Genome Sequencing Center for Infectious Disease"/>
            <person name="Wu L."/>
            <person name="Ma J."/>
        </authorList>
    </citation>
    <scope>NUCLEOTIDE SEQUENCE [LARGE SCALE GENOMIC DNA]</scope>
    <source>
        <strain evidence="3 4">DT72</strain>
    </source>
</reference>
<feature type="region of interest" description="Disordered" evidence="1">
    <location>
        <begin position="1"/>
        <end position="28"/>
    </location>
</feature>
<dbReference type="Pfam" id="PF26070">
    <property type="entry name" value="DUF8027"/>
    <property type="match status" value="1"/>
</dbReference>
<evidence type="ECO:0000256" key="1">
    <source>
        <dbReference type="SAM" id="MobiDB-lite"/>
    </source>
</evidence>
<gene>
    <name evidence="3" type="ORF">ACFQJ6_15575</name>
</gene>
<evidence type="ECO:0000313" key="3">
    <source>
        <dbReference type="EMBL" id="MFC7081310.1"/>
    </source>
</evidence>
<dbReference type="InterPro" id="IPR058340">
    <property type="entry name" value="DUF8027"/>
</dbReference>
<accession>A0ABD5WPL7</accession>
<organism evidence="3 4">
    <name type="scientific">Halorussus caseinilyticus</name>
    <dbReference type="NCBI Taxonomy" id="3034025"/>
    <lineage>
        <taxon>Archaea</taxon>
        <taxon>Methanobacteriati</taxon>
        <taxon>Methanobacteriota</taxon>
        <taxon>Stenosarchaea group</taxon>
        <taxon>Halobacteria</taxon>
        <taxon>Halobacteriales</taxon>
        <taxon>Haladaptataceae</taxon>
        <taxon>Halorussus</taxon>
    </lineage>
</organism>
<dbReference type="EMBL" id="JBHSZH010000005">
    <property type="protein sequence ID" value="MFC7081310.1"/>
    <property type="molecule type" value="Genomic_DNA"/>
</dbReference>
<dbReference type="AlphaFoldDB" id="A0ABD5WPL7"/>
<proteinExistence type="predicted"/>
<keyword evidence="4" id="KW-1185">Reference proteome</keyword>
<evidence type="ECO:0000313" key="4">
    <source>
        <dbReference type="Proteomes" id="UP001596407"/>
    </source>
</evidence>
<dbReference type="Proteomes" id="UP001596407">
    <property type="component" value="Unassembled WGS sequence"/>
</dbReference>
<comment type="caution">
    <text evidence="3">The sequence shown here is derived from an EMBL/GenBank/DDBJ whole genome shotgun (WGS) entry which is preliminary data.</text>
</comment>
<dbReference type="RefSeq" id="WP_276280779.1">
    <property type="nucleotide sequence ID" value="NZ_CP119809.1"/>
</dbReference>
<protein>
    <recommendedName>
        <fullName evidence="2">DUF8027 domain-containing protein</fullName>
    </recommendedName>
</protein>
<feature type="domain" description="DUF8027" evidence="2">
    <location>
        <begin position="1"/>
        <end position="59"/>
    </location>
</feature>
<sequence>MPVGGYDPEDVDDRLESLMDATGRDPSNWLTDEELAAWEDGESLVDLLDEEDIHELLQKDGETSEEDP</sequence>